<comment type="caution">
    <text evidence="4">The sequence shown here is derived from an EMBL/GenBank/DDBJ whole genome shotgun (WGS) entry which is preliminary data.</text>
</comment>
<accession>A0ABU0X0C0</accession>
<dbReference type="PANTHER" id="PTHR46082">
    <property type="entry name" value="ATP/GTP-BINDING PROTEIN-RELATED"/>
    <property type="match status" value="1"/>
</dbReference>
<dbReference type="NCBIfam" id="NF040586">
    <property type="entry name" value="FxSxx_TPR"/>
    <property type="match status" value="1"/>
</dbReference>
<feature type="domain" description="NB-ARC" evidence="2">
    <location>
        <begin position="640"/>
        <end position="794"/>
    </location>
</feature>
<evidence type="ECO:0008006" key="6">
    <source>
        <dbReference type="Google" id="ProtNLM"/>
    </source>
</evidence>
<dbReference type="NCBIfam" id="NF041121">
    <property type="entry name" value="SAV_2336_NTERM"/>
    <property type="match status" value="1"/>
</dbReference>
<name>A0ABU0X0C0_9PSEU</name>
<gene>
    <name evidence="4" type="ORF">CKY47_16630</name>
</gene>
<dbReference type="RefSeq" id="WP_306746768.1">
    <property type="nucleotide sequence ID" value="NZ_NSDM01000006.1"/>
</dbReference>
<reference evidence="4 5" key="1">
    <citation type="submission" date="2017-06" db="EMBL/GenBank/DDBJ databases">
        <title>Cultured bacterium strain Saccharothrix yanglingensis Hhs.015.</title>
        <authorList>
            <person name="Xia Y."/>
        </authorList>
    </citation>
    <scope>NUCLEOTIDE SEQUENCE [LARGE SCALE GENOMIC DNA]</scope>
    <source>
        <strain evidence="4 5">Hhs.015</strain>
    </source>
</reference>
<feature type="compositionally biased region" description="Low complexity" evidence="1">
    <location>
        <begin position="46"/>
        <end position="61"/>
    </location>
</feature>
<dbReference type="InterPro" id="IPR027417">
    <property type="entry name" value="P-loop_NTPase"/>
</dbReference>
<dbReference type="SUPFAM" id="SSF52540">
    <property type="entry name" value="P-loop containing nucleoside triphosphate hydrolases"/>
    <property type="match status" value="1"/>
</dbReference>
<feature type="compositionally biased region" description="Pro residues" evidence="1">
    <location>
        <begin position="62"/>
        <end position="88"/>
    </location>
</feature>
<proteinExistence type="predicted"/>
<evidence type="ECO:0000259" key="2">
    <source>
        <dbReference type="Pfam" id="PF00931"/>
    </source>
</evidence>
<dbReference type="Pfam" id="PF25000">
    <property type="entry name" value="DUF7779"/>
    <property type="match status" value="1"/>
</dbReference>
<feature type="region of interest" description="Disordered" evidence="1">
    <location>
        <begin position="547"/>
        <end position="623"/>
    </location>
</feature>
<organism evidence="4 5">
    <name type="scientific">Saccharothrix yanglingensis</name>
    <dbReference type="NCBI Taxonomy" id="659496"/>
    <lineage>
        <taxon>Bacteria</taxon>
        <taxon>Bacillati</taxon>
        <taxon>Actinomycetota</taxon>
        <taxon>Actinomycetes</taxon>
        <taxon>Pseudonocardiales</taxon>
        <taxon>Pseudonocardiaceae</taxon>
        <taxon>Saccharothrix</taxon>
    </lineage>
</organism>
<dbReference type="Gene3D" id="1.25.40.10">
    <property type="entry name" value="Tetratricopeptide repeat domain"/>
    <property type="match status" value="3"/>
</dbReference>
<dbReference type="SUPFAM" id="SSF48452">
    <property type="entry name" value="TPR-like"/>
    <property type="match status" value="3"/>
</dbReference>
<dbReference type="Pfam" id="PF00931">
    <property type="entry name" value="NB-ARC"/>
    <property type="match status" value="1"/>
</dbReference>
<feature type="domain" description="DUF7779" evidence="3">
    <location>
        <begin position="869"/>
        <end position="957"/>
    </location>
</feature>
<feature type="region of interest" description="Disordered" evidence="1">
    <location>
        <begin position="34"/>
        <end position="117"/>
    </location>
</feature>
<evidence type="ECO:0000313" key="5">
    <source>
        <dbReference type="Proteomes" id="UP001225605"/>
    </source>
</evidence>
<dbReference type="PANTHER" id="PTHR46082:SF6">
    <property type="entry name" value="AAA+ ATPASE DOMAIN-CONTAINING PROTEIN-RELATED"/>
    <property type="match status" value="1"/>
</dbReference>
<sequence length="1444" mass="158724">MSEPHGEPPVREVLLQHLDATDSRVEKLRTADLTLREVRDSLWLVRTTPTLPRLPAAGARPTAPPRGRPAEDPAPPEPPAPADGPPDEPLTSEPTGAEPGPDPDRTGLQRWTPTPTTMARADPVITLNGAVSAVSAWPTVPALPERRQISRALRPLGRRHLSSRVQVLDEEATAVRAARDRLWLPEWRDAPWRRFEVALVVDTTVAAEIWRQTVREFRVLLERQGAFRDVRTYELDSTGSDPEQVALRSEGGATHDWQYLADPAGNRIVLVLTDTIGRAWHSGAVGHVLHHWGRHVPVAVVQTLAQRLWSWGGLPTRRMKLSAPAPGVPNHRLRVAGADTPATAVPVLGLSAEWMTQWARLLTSGTEWVETTAALVVPRTEPAPVPLAEEQLSAAESVLRFRTYASVDGFHLAGLLAATPLSPQLMGLVQRVLLPGSDLSALAEVMLGGLMTRLPGTDGDTDAVAYDFNTGVREELLATSRRSDTARVARVLDQYAGDGNEALRNYRLALDEPDQTEALAPSAENLPYLKVQEAVFRALSGPYARRSQRIGASIRPPRHRPEAGGADGENSSTSAEHHLTSTDVQPIARTAGPQPSEGEDMTSPGTPLFTGERLPGATQPQVWGHVPLRNPDFVGRGELLEQLRLRLSEAGPTAVLPEALHGMGGVGKSQTVVEYIHRHASEYEVVWWISAERDAQIKASFVELANKLGVAAASAADTAVPAVLEALRLGTPFGKWMLVFDNADRPQDVRRYFPAGTGHIVVTSRNSEWGGFARAVEVDLFTREESVELLHRRGGDLDDAEADALADALGDLPLAVEQAAAWRAQTGMQVSEYLELLAQNRTELLESGTSSEDQLPVAAAWNVPLNRLKHDHRAALELLQVCAFFGPEPISQQLFRGVRDAPVPDSLGDALRDPIKLSRAVREISRYSLAKIDHRANALQLHRLVQTVLKNQLDESEQNAMRHAVHVLLVNGDPLDPESADNWPRYAELLPHALVSRAVDCPDRWVRGLVINLVRYLLSAGDFDGARELAAQAMESWRTSLGEREFDTLEITRRYGISLRRLGRLAEAQQLNERTHQLFREVVGDNHESMLLMLDTIALDRRAQGQFAEELDMRQQVYDRAVQILGVDDPMTLTYANNLASSFRLMGDYRQALTIDELNLLRRTAALGPTHHSTLASGNSIYMDMRELGEYVEAARLQDEALVVQRELFGDDHPRVIGATRSLSVALRKAGEHERAKGLSEDCLIRYRRRHGEQHTDTITARMNLATDLRHLGDLDGSLLEARRSYEAFQRFQGGSHPYTLIAGLNLAVTLRLRGEVAEALAVDREMHTKLIGVFDADHPFALVAATNLASDLAATGDHTAAREMDEDTLERSTRVLGAEHPSTLAVALNLAIDLDALGEENESAVLHARTVASFRKVLGDEHPATVAATQYVRANCDTDTMQF</sequence>
<protein>
    <recommendedName>
        <fullName evidence="6">Tetratricopeptide repeat protein</fullName>
    </recommendedName>
</protein>
<evidence type="ECO:0000313" key="4">
    <source>
        <dbReference type="EMBL" id="MDQ2585577.1"/>
    </source>
</evidence>
<dbReference type="Gene3D" id="3.40.50.300">
    <property type="entry name" value="P-loop containing nucleotide triphosphate hydrolases"/>
    <property type="match status" value="1"/>
</dbReference>
<dbReference type="InterPro" id="IPR002182">
    <property type="entry name" value="NB-ARC"/>
</dbReference>
<evidence type="ECO:0000256" key="1">
    <source>
        <dbReference type="SAM" id="MobiDB-lite"/>
    </source>
</evidence>
<evidence type="ECO:0000259" key="3">
    <source>
        <dbReference type="Pfam" id="PF25000"/>
    </source>
</evidence>
<dbReference type="InterPro" id="IPR053137">
    <property type="entry name" value="NLR-like"/>
</dbReference>
<dbReference type="InterPro" id="IPR047738">
    <property type="entry name" value="SAV_2336-like_N"/>
</dbReference>
<dbReference type="EMBL" id="NSDM01000006">
    <property type="protein sequence ID" value="MDQ2585577.1"/>
    <property type="molecule type" value="Genomic_DNA"/>
</dbReference>
<dbReference type="Proteomes" id="UP001225605">
    <property type="component" value="Unassembled WGS sequence"/>
</dbReference>
<keyword evidence="5" id="KW-1185">Reference proteome</keyword>
<dbReference type="InterPro" id="IPR056681">
    <property type="entry name" value="DUF7779"/>
</dbReference>
<dbReference type="Pfam" id="PF13424">
    <property type="entry name" value="TPR_12"/>
    <property type="match status" value="2"/>
</dbReference>
<dbReference type="Pfam" id="PF13374">
    <property type="entry name" value="TPR_10"/>
    <property type="match status" value="4"/>
</dbReference>
<dbReference type="InterPro" id="IPR011990">
    <property type="entry name" value="TPR-like_helical_dom_sf"/>
</dbReference>